<dbReference type="EMBL" id="JTDE01001258">
    <property type="protein sequence ID" value="KAF7259319.1"/>
    <property type="molecule type" value="Genomic_DNA"/>
</dbReference>
<dbReference type="AlphaFoldDB" id="A0A8S9YW63"/>
<organism evidence="1 2">
    <name type="scientific">Paragonimus skrjabini miyazakii</name>
    <dbReference type="NCBI Taxonomy" id="59628"/>
    <lineage>
        <taxon>Eukaryota</taxon>
        <taxon>Metazoa</taxon>
        <taxon>Spiralia</taxon>
        <taxon>Lophotrochozoa</taxon>
        <taxon>Platyhelminthes</taxon>
        <taxon>Trematoda</taxon>
        <taxon>Digenea</taxon>
        <taxon>Plagiorchiida</taxon>
        <taxon>Troglotremata</taxon>
        <taxon>Troglotrematidae</taxon>
        <taxon>Paragonimus</taxon>
    </lineage>
</organism>
<dbReference type="Proteomes" id="UP000822476">
    <property type="component" value="Unassembled WGS sequence"/>
</dbReference>
<accession>A0A8S9YW63</accession>
<protein>
    <submittedName>
        <fullName evidence="1">Uncharacterized protein</fullName>
    </submittedName>
</protein>
<evidence type="ECO:0000313" key="2">
    <source>
        <dbReference type="Proteomes" id="UP000822476"/>
    </source>
</evidence>
<proteinExistence type="predicted"/>
<dbReference type="Gene3D" id="2.60.40.1360">
    <property type="match status" value="1"/>
</dbReference>
<dbReference type="GO" id="GO:0005975">
    <property type="term" value="P:carbohydrate metabolic process"/>
    <property type="evidence" value="ECO:0007669"/>
    <property type="project" value="InterPro"/>
</dbReference>
<dbReference type="GO" id="GO:0003824">
    <property type="term" value="F:catalytic activity"/>
    <property type="evidence" value="ECO:0007669"/>
    <property type="project" value="InterPro"/>
</dbReference>
<dbReference type="GO" id="GO:0030246">
    <property type="term" value="F:carbohydrate binding"/>
    <property type="evidence" value="ECO:0007669"/>
    <property type="project" value="InterPro"/>
</dbReference>
<evidence type="ECO:0000313" key="1">
    <source>
        <dbReference type="EMBL" id="KAF7259319.1"/>
    </source>
</evidence>
<dbReference type="InterPro" id="IPR011013">
    <property type="entry name" value="Gal_mutarotase_sf_dom"/>
</dbReference>
<dbReference type="SUPFAM" id="SSF74650">
    <property type="entry name" value="Galactose mutarotase-like"/>
    <property type="match status" value="1"/>
</dbReference>
<keyword evidence="2" id="KW-1185">Reference proteome</keyword>
<comment type="caution">
    <text evidence="1">The sequence shown here is derived from an EMBL/GenBank/DDBJ whole genome shotgun (WGS) entry which is preliminary data.</text>
</comment>
<dbReference type="OrthoDB" id="2016903at2759"/>
<name>A0A8S9YW63_9TREM</name>
<reference evidence="1" key="1">
    <citation type="submission" date="2019-07" db="EMBL/GenBank/DDBJ databases">
        <title>Annotation for the trematode Paragonimus miyazaki's.</title>
        <authorList>
            <person name="Choi Y.-J."/>
        </authorList>
    </citation>
    <scope>NUCLEOTIDE SEQUENCE</scope>
    <source>
        <strain evidence="1">Japan</strain>
    </source>
</reference>
<gene>
    <name evidence="1" type="ORF">EG68_03558</name>
</gene>
<sequence>MYSTLTTRKPLLTFVPAVKRPYLSAEWSFLTRPLPQHIHLLNFGSWPMYKTETERDQLLVRFEHSPNGVSASEPEEMDITNLFRGIRIFGAQEMTLTADQDLESAQARRLQWPVDLETPERKTSVQLSKENSVKVILELTPGTISTYVLDYKVLGEHD</sequence>